<evidence type="ECO:0000313" key="2">
    <source>
        <dbReference type="EMBL" id="MDR6511555.1"/>
    </source>
</evidence>
<dbReference type="PROSITE" id="PS51742">
    <property type="entry name" value="PPC"/>
    <property type="match status" value="1"/>
</dbReference>
<name>A0ABU1MMK0_9SPHN</name>
<dbReference type="InterPro" id="IPR005175">
    <property type="entry name" value="PPC_dom"/>
</dbReference>
<protein>
    <submittedName>
        <fullName evidence="2">DNA-binding protein with PD1-like motif</fullName>
    </submittedName>
</protein>
<dbReference type="RefSeq" id="WP_169050019.1">
    <property type="nucleotide sequence ID" value="NZ_JAVDRD010000005.1"/>
</dbReference>
<organism evidence="2 3">
    <name type="scientific">Novosphingobium capsulatum</name>
    <dbReference type="NCBI Taxonomy" id="13688"/>
    <lineage>
        <taxon>Bacteria</taxon>
        <taxon>Pseudomonadati</taxon>
        <taxon>Pseudomonadota</taxon>
        <taxon>Alphaproteobacteria</taxon>
        <taxon>Sphingomonadales</taxon>
        <taxon>Sphingomonadaceae</taxon>
        <taxon>Novosphingobium</taxon>
    </lineage>
</organism>
<proteinExistence type="predicted"/>
<evidence type="ECO:0000259" key="1">
    <source>
        <dbReference type="PROSITE" id="PS51742"/>
    </source>
</evidence>
<dbReference type="Gene3D" id="3.30.1330.80">
    <property type="entry name" value="Hypothetical protein, similar to alpha- acetolactate decarboxylase, domain 2"/>
    <property type="match status" value="1"/>
</dbReference>
<sequence length="117" mass="11859">MTGAAPVDRVVLVKLQPNQDVTQALEQAARICGFASAHILGAVGSVVEAVLDHDGQELRIPGPGQEIACLSGAIKPTGGSRLSGYVCCVDTSVVGGTLVYGRNAVGVTFEVLLAGQA</sequence>
<gene>
    <name evidence="2" type="ORF">J2792_002427</name>
</gene>
<comment type="caution">
    <text evidence="2">The sequence shown here is derived from an EMBL/GenBank/DDBJ whole genome shotgun (WGS) entry which is preliminary data.</text>
</comment>
<dbReference type="Proteomes" id="UP001184150">
    <property type="component" value="Unassembled WGS sequence"/>
</dbReference>
<keyword evidence="3" id="KW-1185">Reference proteome</keyword>
<feature type="domain" description="PPC" evidence="1">
    <location>
        <begin position="4"/>
        <end position="117"/>
    </location>
</feature>
<accession>A0ABU1MMK0</accession>
<evidence type="ECO:0000313" key="3">
    <source>
        <dbReference type="Proteomes" id="UP001184150"/>
    </source>
</evidence>
<dbReference type="SUPFAM" id="SSF117856">
    <property type="entry name" value="AF0104/ALDC/Ptd012-like"/>
    <property type="match status" value="1"/>
</dbReference>
<dbReference type="Pfam" id="PF03479">
    <property type="entry name" value="PCC"/>
    <property type="match status" value="1"/>
</dbReference>
<reference evidence="2 3" key="1">
    <citation type="submission" date="2023-07" db="EMBL/GenBank/DDBJ databases">
        <title>Sorghum-associated microbial communities from plants grown in Nebraska, USA.</title>
        <authorList>
            <person name="Schachtman D."/>
        </authorList>
    </citation>
    <scope>NUCLEOTIDE SEQUENCE [LARGE SCALE GENOMIC DNA]</scope>
    <source>
        <strain evidence="2 3">DS1027</strain>
    </source>
</reference>
<dbReference type="EMBL" id="JAVDRD010000005">
    <property type="protein sequence ID" value="MDR6511555.1"/>
    <property type="molecule type" value="Genomic_DNA"/>
</dbReference>